<sequence length="62" mass="6915">MHTGSAPCWRTCAAYAKTKTTIENKEFSLPNTIPSPTRLAAGKPIEQLYKISFPAWARTTIF</sequence>
<dbReference type="EMBL" id="QWDC01000003">
    <property type="protein sequence ID" value="RFZ90746.1"/>
    <property type="molecule type" value="Genomic_DNA"/>
</dbReference>
<evidence type="ECO:0000313" key="1">
    <source>
        <dbReference type="EMBL" id="RFZ90746.1"/>
    </source>
</evidence>
<gene>
    <name evidence="1" type="ORF">D0C36_17465</name>
</gene>
<comment type="caution">
    <text evidence="1">The sequence shown here is derived from an EMBL/GenBank/DDBJ whole genome shotgun (WGS) entry which is preliminary data.</text>
</comment>
<dbReference type="AlphaFoldDB" id="A0A372NP73"/>
<keyword evidence="2" id="KW-1185">Reference proteome</keyword>
<name>A0A372NP73_9SPHI</name>
<accession>A0A372NP73</accession>
<protein>
    <submittedName>
        <fullName evidence="1">Uncharacterized protein</fullName>
    </submittedName>
</protein>
<proteinExistence type="predicted"/>
<evidence type="ECO:0000313" key="2">
    <source>
        <dbReference type="Proteomes" id="UP000264217"/>
    </source>
</evidence>
<organism evidence="1 2">
    <name type="scientific">Mucilaginibacter conchicola</name>
    <dbReference type="NCBI Taxonomy" id="2303333"/>
    <lineage>
        <taxon>Bacteria</taxon>
        <taxon>Pseudomonadati</taxon>
        <taxon>Bacteroidota</taxon>
        <taxon>Sphingobacteriia</taxon>
        <taxon>Sphingobacteriales</taxon>
        <taxon>Sphingobacteriaceae</taxon>
        <taxon>Mucilaginibacter</taxon>
    </lineage>
</organism>
<dbReference type="Proteomes" id="UP000264217">
    <property type="component" value="Unassembled WGS sequence"/>
</dbReference>
<reference evidence="1 2" key="1">
    <citation type="submission" date="2018-08" db="EMBL/GenBank/DDBJ databases">
        <title>Mucilaginibacter sp. MYSH2.</title>
        <authorList>
            <person name="Seo T."/>
        </authorList>
    </citation>
    <scope>NUCLEOTIDE SEQUENCE [LARGE SCALE GENOMIC DNA]</scope>
    <source>
        <strain evidence="1 2">MYSH2</strain>
    </source>
</reference>